<dbReference type="Proteomes" id="UP000018895">
    <property type="component" value="Unassembled WGS sequence"/>
</dbReference>
<keyword evidence="6" id="KW-0119">Carbohydrate metabolism</keyword>
<keyword evidence="4 12" id="KW-0460">Magnesium</keyword>
<evidence type="ECO:0000256" key="1">
    <source>
        <dbReference type="ARBA" id="ARBA00006171"/>
    </source>
</evidence>
<comment type="catalytic activity">
    <reaction evidence="7">
        <text>beta-D-glucose 1-phosphate = beta-D-glucose 6-phosphate</text>
        <dbReference type="Rhea" id="RHEA:20113"/>
        <dbReference type="ChEBI" id="CHEBI:57684"/>
        <dbReference type="ChEBI" id="CHEBI:58247"/>
        <dbReference type="EC" id="5.4.2.6"/>
    </reaction>
</comment>
<feature type="active site" description="Proton donor/acceptor" evidence="10">
    <location>
        <position position="10"/>
    </location>
</feature>
<dbReference type="SFLD" id="SFLDG01135">
    <property type="entry name" value="C1.5.6:_HAD__Beta-PGM__Phospha"/>
    <property type="match status" value="1"/>
</dbReference>
<feature type="site" description="Important for catalytic activity and assists the phosphoryl transfer reaction to Asp8 by balancing charge and orienting the reacting groups" evidence="13">
    <location>
        <position position="115"/>
    </location>
</feature>
<dbReference type="OrthoDB" id="9797743at2"/>
<dbReference type="Gene3D" id="3.40.50.1000">
    <property type="entry name" value="HAD superfamily/HAD-like"/>
    <property type="match status" value="1"/>
</dbReference>
<keyword evidence="15" id="KW-1185">Reference proteome</keyword>
<dbReference type="GO" id="GO:0000287">
    <property type="term" value="F:magnesium ion binding"/>
    <property type="evidence" value="ECO:0007669"/>
    <property type="project" value="InterPro"/>
</dbReference>
<feature type="site" description="Important for catalytic activity and assists the phosphoryl transfer reaction to Asp8 by balancing charge and orienting the reacting groups" evidence="13">
    <location>
        <position position="146"/>
    </location>
</feature>
<proteinExistence type="inferred from homology"/>
<comment type="similarity">
    <text evidence="1">Belongs to the HAD-like hydrolase superfamily. CbbY/CbbZ/Gph/YieH family.</text>
</comment>
<dbReference type="InterPro" id="IPR010972">
    <property type="entry name" value="Beta-PGM"/>
</dbReference>
<dbReference type="InterPro" id="IPR023214">
    <property type="entry name" value="HAD_sf"/>
</dbReference>
<dbReference type="Pfam" id="PF00702">
    <property type="entry name" value="Hydrolase"/>
    <property type="match status" value="1"/>
</dbReference>
<dbReference type="EMBL" id="BAUU01000006">
    <property type="protein sequence ID" value="GAE29751.1"/>
    <property type="molecule type" value="Genomic_DNA"/>
</dbReference>
<gene>
    <name evidence="14" type="ORF">JCM9152_1131</name>
</gene>
<keyword evidence="2" id="KW-0597">Phosphoprotein</keyword>
<dbReference type="InterPro" id="IPR051600">
    <property type="entry name" value="Beta-PGM-like"/>
</dbReference>
<dbReference type="NCBIfam" id="TIGR02009">
    <property type="entry name" value="PGMB-YQAB-SF"/>
    <property type="match status" value="1"/>
</dbReference>
<comment type="cofactor">
    <cofactor evidence="12">
        <name>Mg(2+)</name>
        <dbReference type="ChEBI" id="CHEBI:18420"/>
    </cofactor>
    <text evidence="12">Binds 2 magnesium ions per subunit.</text>
</comment>
<dbReference type="InterPro" id="IPR036412">
    <property type="entry name" value="HAD-like_sf"/>
</dbReference>
<evidence type="ECO:0000313" key="14">
    <source>
        <dbReference type="EMBL" id="GAE29751.1"/>
    </source>
</evidence>
<feature type="binding site" evidence="12">
    <location>
        <position position="10"/>
    </location>
    <ligand>
        <name>Mg(2+)</name>
        <dbReference type="ChEBI" id="CHEBI:18420"/>
    </ligand>
</feature>
<dbReference type="RefSeq" id="WP_035341644.1">
    <property type="nucleotide sequence ID" value="NZ_BAUU01000006.1"/>
</dbReference>
<dbReference type="NCBIfam" id="TIGR01509">
    <property type="entry name" value="HAD-SF-IA-v3"/>
    <property type="match status" value="1"/>
</dbReference>
<evidence type="ECO:0000256" key="10">
    <source>
        <dbReference type="PIRSR" id="PIRSR610972-1"/>
    </source>
</evidence>
<dbReference type="Gene3D" id="1.10.150.240">
    <property type="entry name" value="Putative phosphatase, domain 2"/>
    <property type="match status" value="1"/>
</dbReference>
<evidence type="ECO:0000256" key="8">
    <source>
        <dbReference type="ARBA" id="ARBA00044968"/>
    </source>
</evidence>
<evidence type="ECO:0000256" key="4">
    <source>
        <dbReference type="ARBA" id="ARBA00022842"/>
    </source>
</evidence>
<organism evidence="14 15">
    <name type="scientific">Halalkalibacter hemicellulosilyticusJCM 9152</name>
    <dbReference type="NCBI Taxonomy" id="1236971"/>
    <lineage>
        <taxon>Bacteria</taxon>
        <taxon>Bacillati</taxon>
        <taxon>Bacillota</taxon>
        <taxon>Bacilli</taxon>
        <taxon>Bacillales</taxon>
        <taxon>Bacillaceae</taxon>
        <taxon>Halalkalibacter</taxon>
    </lineage>
</organism>
<evidence type="ECO:0000256" key="7">
    <source>
        <dbReference type="ARBA" id="ARBA00044926"/>
    </source>
</evidence>
<sequence length="226" mass="25339">MKKIKAVIFDMDGVISNTIPLHYIVNKRVADQLGIEYSHEWNMSMQGLSRTDTVKEIVAASTKKITQEEFEQLCEQKNKHYRSLLEKLTADDAQPGIRSFIEQLSELGLPLIVASASRNAPFVLTQLKLKDYFKDIVDVTTLKRGKPDPEIFLKAAELAGVTPDECVAIEDGAPGLKAILQTDMYAVGVGNYEYLKEADAHFRSTEVMTVSALEKHLNQKGWTLHE</sequence>
<feature type="binding site" evidence="11">
    <location>
        <begin position="10"/>
        <end position="12"/>
    </location>
    <ligand>
        <name>substrate</name>
    </ligand>
</feature>
<dbReference type="GO" id="GO:0008801">
    <property type="term" value="F:beta-phosphoglucomutase activity"/>
    <property type="evidence" value="ECO:0007669"/>
    <property type="project" value="UniProtKB-EC"/>
</dbReference>
<feature type="binding site" evidence="11">
    <location>
        <position position="77"/>
    </location>
    <ligand>
        <name>substrate</name>
    </ligand>
</feature>
<evidence type="ECO:0000256" key="2">
    <source>
        <dbReference type="ARBA" id="ARBA00022553"/>
    </source>
</evidence>
<evidence type="ECO:0000256" key="6">
    <source>
        <dbReference type="ARBA" id="ARBA00023277"/>
    </source>
</evidence>
<evidence type="ECO:0000313" key="15">
    <source>
        <dbReference type="Proteomes" id="UP000018895"/>
    </source>
</evidence>
<protein>
    <recommendedName>
        <fullName evidence="9">Beta-phosphoglucomutase</fullName>
        <ecNumber evidence="8">5.4.2.6</ecNumber>
    </recommendedName>
</protein>
<dbReference type="SUPFAM" id="SSF56784">
    <property type="entry name" value="HAD-like"/>
    <property type="match status" value="1"/>
</dbReference>
<dbReference type="CDD" id="cd02598">
    <property type="entry name" value="HAD_BPGM"/>
    <property type="match status" value="1"/>
</dbReference>
<comment type="caution">
    <text evidence="14">The sequence shown here is derived from an EMBL/GenBank/DDBJ whole genome shotgun (WGS) entry which is preliminary data.</text>
</comment>
<name>W4QCG8_9BACI</name>
<dbReference type="PANTHER" id="PTHR46193">
    <property type="entry name" value="6-PHOSPHOGLUCONATE PHOSPHATASE"/>
    <property type="match status" value="1"/>
</dbReference>
<dbReference type="InterPro" id="IPR006439">
    <property type="entry name" value="HAD-SF_hydro_IA"/>
</dbReference>
<dbReference type="NCBIfam" id="TIGR01990">
    <property type="entry name" value="bPGM"/>
    <property type="match status" value="1"/>
</dbReference>
<feature type="binding site" evidence="12">
    <location>
        <position position="12"/>
    </location>
    <ligand>
        <name>Mg(2+)</name>
        <dbReference type="ChEBI" id="CHEBI:18420"/>
    </ligand>
</feature>
<dbReference type="STRING" id="1236971.JCM9152_1131"/>
<feature type="binding site" evidence="12">
    <location>
        <position position="171"/>
    </location>
    <ligand>
        <name>Mg(2+)</name>
        <dbReference type="ChEBI" id="CHEBI:18420"/>
    </ligand>
</feature>
<dbReference type="PRINTS" id="PR00413">
    <property type="entry name" value="HADHALOGNASE"/>
</dbReference>
<evidence type="ECO:0000256" key="5">
    <source>
        <dbReference type="ARBA" id="ARBA00023235"/>
    </source>
</evidence>
<evidence type="ECO:0000256" key="13">
    <source>
        <dbReference type="PIRSR" id="PIRSR610972-4"/>
    </source>
</evidence>
<keyword evidence="3 12" id="KW-0479">Metal-binding</keyword>
<feature type="binding site" evidence="11">
    <location>
        <position position="146"/>
    </location>
    <ligand>
        <name>substrate</name>
    </ligand>
</feature>
<reference evidence="14" key="1">
    <citation type="journal article" date="2014" name="Genome Announc.">
        <title>Draft Genome Sequences of Three Alkaliphilic Bacillus Strains, Bacillus wakoensis JCM 9140T, Bacillus akibai JCM 9157T, and Bacillus hemicellulosilyticus JCM 9152T.</title>
        <authorList>
            <person name="Yuki M."/>
            <person name="Oshima K."/>
            <person name="Suda W."/>
            <person name="Oshida Y."/>
            <person name="Kitamura K."/>
            <person name="Iida T."/>
            <person name="Hattori M."/>
            <person name="Ohkuma M."/>
        </authorList>
    </citation>
    <scope>NUCLEOTIDE SEQUENCE [LARGE SCALE GENOMIC DNA]</scope>
    <source>
        <strain evidence="14">JCM 9152</strain>
    </source>
</reference>
<evidence type="ECO:0000256" key="9">
    <source>
        <dbReference type="ARBA" id="ARBA00044991"/>
    </source>
</evidence>
<evidence type="ECO:0000256" key="11">
    <source>
        <dbReference type="PIRSR" id="PIRSR610972-2"/>
    </source>
</evidence>
<evidence type="ECO:0000256" key="12">
    <source>
        <dbReference type="PIRSR" id="PIRSR610972-3"/>
    </source>
</evidence>
<feature type="active site" description="Proton donor/acceptor" evidence="10">
    <location>
        <position position="12"/>
    </location>
</feature>
<accession>W4QCG8</accession>
<dbReference type="SFLD" id="SFLDG01129">
    <property type="entry name" value="C1.5:_HAD__Beta-PGM__Phosphata"/>
    <property type="match status" value="1"/>
</dbReference>
<feature type="binding site" evidence="11">
    <location>
        <begin position="45"/>
        <end position="50"/>
    </location>
    <ligand>
        <name>substrate</name>
    </ligand>
</feature>
<feature type="binding site" evidence="12">
    <location>
        <position position="170"/>
    </location>
    <ligand>
        <name>Mg(2+)</name>
        <dbReference type="ChEBI" id="CHEBI:18420"/>
    </ligand>
</feature>
<dbReference type="InterPro" id="IPR010976">
    <property type="entry name" value="B-phosphoglucomutase_hydrolase"/>
</dbReference>
<keyword evidence="5" id="KW-0413">Isomerase</keyword>
<dbReference type="InterPro" id="IPR023198">
    <property type="entry name" value="PGP-like_dom2"/>
</dbReference>
<dbReference type="AlphaFoldDB" id="W4QCG8"/>
<evidence type="ECO:0000256" key="3">
    <source>
        <dbReference type="ARBA" id="ARBA00022723"/>
    </source>
</evidence>
<dbReference type="PANTHER" id="PTHR46193:SF18">
    <property type="entry name" value="HEXITOL PHOSPHATASE B"/>
    <property type="match status" value="1"/>
</dbReference>
<dbReference type="SFLD" id="SFLDS00003">
    <property type="entry name" value="Haloacid_Dehalogenase"/>
    <property type="match status" value="1"/>
</dbReference>
<dbReference type="GO" id="GO:0005975">
    <property type="term" value="P:carbohydrate metabolic process"/>
    <property type="evidence" value="ECO:0007669"/>
    <property type="project" value="InterPro"/>
</dbReference>
<feature type="binding site" evidence="11">
    <location>
        <begin position="115"/>
        <end position="119"/>
    </location>
    <ligand>
        <name>substrate</name>
    </ligand>
</feature>
<dbReference type="EC" id="5.4.2.6" evidence="8"/>